<accession>A0AAE1UCD6</accession>
<keyword evidence="1" id="KW-0732">Signal</keyword>
<organism evidence="2 3">
    <name type="scientific">Petrolisthes manimaculis</name>
    <dbReference type="NCBI Taxonomy" id="1843537"/>
    <lineage>
        <taxon>Eukaryota</taxon>
        <taxon>Metazoa</taxon>
        <taxon>Ecdysozoa</taxon>
        <taxon>Arthropoda</taxon>
        <taxon>Crustacea</taxon>
        <taxon>Multicrustacea</taxon>
        <taxon>Malacostraca</taxon>
        <taxon>Eumalacostraca</taxon>
        <taxon>Eucarida</taxon>
        <taxon>Decapoda</taxon>
        <taxon>Pleocyemata</taxon>
        <taxon>Anomura</taxon>
        <taxon>Galatheoidea</taxon>
        <taxon>Porcellanidae</taxon>
        <taxon>Petrolisthes</taxon>
    </lineage>
</organism>
<protein>
    <submittedName>
        <fullName evidence="2">Uncharacterized protein</fullName>
    </submittedName>
</protein>
<evidence type="ECO:0000256" key="1">
    <source>
        <dbReference type="SAM" id="SignalP"/>
    </source>
</evidence>
<dbReference type="AlphaFoldDB" id="A0AAE1UCD6"/>
<comment type="caution">
    <text evidence="2">The sequence shown here is derived from an EMBL/GenBank/DDBJ whole genome shotgun (WGS) entry which is preliminary data.</text>
</comment>
<feature type="signal peptide" evidence="1">
    <location>
        <begin position="1"/>
        <end position="26"/>
    </location>
</feature>
<evidence type="ECO:0000313" key="3">
    <source>
        <dbReference type="Proteomes" id="UP001292094"/>
    </source>
</evidence>
<feature type="chain" id="PRO_5041919702" evidence="1">
    <location>
        <begin position="27"/>
        <end position="88"/>
    </location>
</feature>
<dbReference type="Proteomes" id="UP001292094">
    <property type="component" value="Unassembled WGS sequence"/>
</dbReference>
<reference evidence="2" key="1">
    <citation type="submission" date="2023-11" db="EMBL/GenBank/DDBJ databases">
        <title>Genome assemblies of two species of porcelain crab, Petrolisthes cinctipes and Petrolisthes manimaculis (Anomura: Porcellanidae).</title>
        <authorList>
            <person name="Angst P."/>
        </authorList>
    </citation>
    <scope>NUCLEOTIDE SEQUENCE</scope>
    <source>
        <strain evidence="2">PB745_02</strain>
        <tissue evidence="2">Gill</tissue>
    </source>
</reference>
<keyword evidence="3" id="KW-1185">Reference proteome</keyword>
<evidence type="ECO:0000313" key="2">
    <source>
        <dbReference type="EMBL" id="KAK4318212.1"/>
    </source>
</evidence>
<gene>
    <name evidence="2" type="ORF">Pmani_010788</name>
</gene>
<dbReference type="EMBL" id="JAWZYT010000854">
    <property type="protein sequence ID" value="KAK4318212.1"/>
    <property type="molecule type" value="Genomic_DNA"/>
</dbReference>
<name>A0AAE1UCD6_9EUCA</name>
<sequence>MFSKTYFICPLLLLLMVTFCVLDVQGQRYRERGRHNHHPNRGNNEAFYAGGVNAVRPGPGSLFTHPGRPAPPIYFGIQQRPWWQQYRG</sequence>
<proteinExistence type="predicted"/>